<dbReference type="PANTHER" id="PTHR33490">
    <property type="entry name" value="BLR5614 PROTEIN-RELATED"/>
    <property type="match status" value="1"/>
</dbReference>
<dbReference type="InterPro" id="IPR002931">
    <property type="entry name" value="Transglutaminase-like"/>
</dbReference>
<evidence type="ECO:0000313" key="2">
    <source>
        <dbReference type="EMBL" id="PIR71954.1"/>
    </source>
</evidence>
<organism evidence="2 3">
    <name type="scientific">Candidatus Nealsonbacteria bacterium CG10_big_fil_rev_8_21_14_0_10_36_24</name>
    <dbReference type="NCBI Taxonomy" id="1974710"/>
    <lineage>
        <taxon>Bacteria</taxon>
        <taxon>Candidatus Nealsoniibacteriota</taxon>
    </lineage>
</organism>
<sequence>MENDIEKFLCETKFCNFNNPEVKKLAKEITKNYSNEKDKAVALFYWVRDNILYRVGLWKKTASETLKEKEGTCTNKANLLVALLRANDIPAGYGVM</sequence>
<reference evidence="3" key="1">
    <citation type="submission" date="2017-09" db="EMBL/GenBank/DDBJ databases">
        <title>Depth-based differentiation of microbial function through sediment-hosted aquifers and enrichment of novel symbionts in the deep terrestrial subsurface.</title>
        <authorList>
            <person name="Probst A.J."/>
            <person name="Ladd B."/>
            <person name="Jarett J.K."/>
            <person name="Geller-Mcgrath D.E."/>
            <person name="Sieber C.M.K."/>
            <person name="Emerson J.B."/>
            <person name="Anantharaman K."/>
            <person name="Thomas B.C."/>
            <person name="Malmstrom R."/>
            <person name="Stieglmeier M."/>
            <person name="Klingl A."/>
            <person name="Woyke T."/>
            <person name="Ryan C.M."/>
            <person name="Banfield J.F."/>
        </authorList>
    </citation>
    <scope>NUCLEOTIDE SEQUENCE [LARGE SCALE GENOMIC DNA]</scope>
</reference>
<protein>
    <recommendedName>
        <fullName evidence="1">Transglutaminase-like domain-containing protein</fullName>
    </recommendedName>
</protein>
<comment type="caution">
    <text evidence="2">The sequence shown here is derived from an EMBL/GenBank/DDBJ whole genome shotgun (WGS) entry which is preliminary data.</text>
</comment>
<evidence type="ECO:0000259" key="1">
    <source>
        <dbReference type="Pfam" id="PF01841"/>
    </source>
</evidence>
<accession>A0A2M6NRB6</accession>
<dbReference type="SUPFAM" id="SSF54001">
    <property type="entry name" value="Cysteine proteinases"/>
    <property type="match status" value="1"/>
</dbReference>
<feature type="domain" description="Transglutaminase-like" evidence="1">
    <location>
        <begin position="23"/>
        <end position="93"/>
    </location>
</feature>
<dbReference type="Gene3D" id="3.10.620.30">
    <property type="match status" value="1"/>
</dbReference>
<name>A0A2M6NRB6_9BACT</name>
<dbReference type="Pfam" id="PF01841">
    <property type="entry name" value="Transglut_core"/>
    <property type="match status" value="1"/>
</dbReference>
<dbReference type="Proteomes" id="UP000228756">
    <property type="component" value="Unassembled WGS sequence"/>
</dbReference>
<dbReference type="AlphaFoldDB" id="A0A2M6NRB6"/>
<gene>
    <name evidence="2" type="ORF">COU42_02935</name>
</gene>
<dbReference type="PANTHER" id="PTHR33490:SF3">
    <property type="entry name" value="CONSERVED INTEGRAL MEMBRANE PROTEIN"/>
    <property type="match status" value="1"/>
</dbReference>
<dbReference type="EMBL" id="PFCJ01000029">
    <property type="protein sequence ID" value="PIR71954.1"/>
    <property type="molecule type" value="Genomic_DNA"/>
</dbReference>
<evidence type="ECO:0000313" key="3">
    <source>
        <dbReference type="Proteomes" id="UP000228756"/>
    </source>
</evidence>
<dbReference type="InterPro" id="IPR038765">
    <property type="entry name" value="Papain-like_cys_pep_sf"/>
</dbReference>
<proteinExistence type="predicted"/>
<feature type="non-terminal residue" evidence="2">
    <location>
        <position position="96"/>
    </location>
</feature>